<proteinExistence type="predicted"/>
<feature type="non-terminal residue" evidence="2">
    <location>
        <position position="1"/>
    </location>
</feature>
<evidence type="ECO:0000256" key="1">
    <source>
        <dbReference type="SAM" id="MobiDB-lite"/>
    </source>
</evidence>
<organism evidence="2 3">
    <name type="scientific">Allacma fusca</name>
    <dbReference type="NCBI Taxonomy" id="39272"/>
    <lineage>
        <taxon>Eukaryota</taxon>
        <taxon>Metazoa</taxon>
        <taxon>Ecdysozoa</taxon>
        <taxon>Arthropoda</taxon>
        <taxon>Hexapoda</taxon>
        <taxon>Collembola</taxon>
        <taxon>Symphypleona</taxon>
        <taxon>Sminthuridae</taxon>
        <taxon>Allacma</taxon>
    </lineage>
</organism>
<dbReference type="AlphaFoldDB" id="A0A8J2K3D3"/>
<evidence type="ECO:0000313" key="2">
    <source>
        <dbReference type="EMBL" id="CAG7732458.1"/>
    </source>
</evidence>
<sequence>MSTEKLRVHGSGARGPPVRRPRVRMGFNAPASPLSTLFMEAGQCTGRGCARSFHLMGSCAPEEVVSLPMESSVESSIRQRHLLDLVQGPLPTLATNIGLLYSPMCIWSKTALSKSTSHPRMSHLAPKRGYRSQGIILSCRSAGIFNFPKKNSVDSSFHREEIGKKIAKFRLPVGKSSGAEKRRKISKKGVSSVKKSANFIEFQPTTWSTWRPQRVKKVNLATYFK</sequence>
<dbReference type="EMBL" id="CAJVCH010231948">
    <property type="protein sequence ID" value="CAG7732458.1"/>
    <property type="molecule type" value="Genomic_DNA"/>
</dbReference>
<evidence type="ECO:0000313" key="3">
    <source>
        <dbReference type="Proteomes" id="UP000708208"/>
    </source>
</evidence>
<accession>A0A8J2K3D3</accession>
<gene>
    <name evidence="2" type="ORF">AFUS01_LOCUS20977</name>
</gene>
<reference evidence="2" key="1">
    <citation type="submission" date="2021-06" db="EMBL/GenBank/DDBJ databases">
        <authorList>
            <person name="Hodson N. C."/>
            <person name="Mongue J. A."/>
            <person name="Jaron S. K."/>
        </authorList>
    </citation>
    <scope>NUCLEOTIDE SEQUENCE</scope>
</reference>
<comment type="caution">
    <text evidence="2">The sequence shown here is derived from an EMBL/GenBank/DDBJ whole genome shotgun (WGS) entry which is preliminary data.</text>
</comment>
<name>A0A8J2K3D3_9HEXA</name>
<dbReference type="Proteomes" id="UP000708208">
    <property type="component" value="Unassembled WGS sequence"/>
</dbReference>
<protein>
    <submittedName>
        <fullName evidence="2">Uncharacterized protein</fullName>
    </submittedName>
</protein>
<feature type="region of interest" description="Disordered" evidence="1">
    <location>
        <begin position="1"/>
        <end position="24"/>
    </location>
</feature>
<keyword evidence="3" id="KW-1185">Reference proteome</keyword>